<evidence type="ECO:0000313" key="2">
    <source>
        <dbReference type="EMBL" id="CAD7460533.1"/>
    </source>
</evidence>
<feature type="region of interest" description="Disordered" evidence="1">
    <location>
        <begin position="1"/>
        <end position="31"/>
    </location>
</feature>
<sequence>MTHAPAPQRRPSASRDGDAGTVDEYSPPPPPDGGWGWVVVFASFMIHIVRSEPAFAWRESGKPFMKNHPPVHPTYIRTSISPSSAVELNTTSALANYATEAGDMYKNEILRESIYTSQEN</sequence>
<reference evidence="2" key="1">
    <citation type="submission" date="2020-11" db="EMBL/GenBank/DDBJ databases">
        <authorList>
            <person name="Tran Van P."/>
        </authorList>
    </citation>
    <scope>NUCLEOTIDE SEQUENCE</scope>
</reference>
<accession>A0A7R9NY91</accession>
<dbReference type="EMBL" id="OE003786">
    <property type="protein sequence ID" value="CAD7460533.1"/>
    <property type="molecule type" value="Genomic_DNA"/>
</dbReference>
<proteinExistence type="predicted"/>
<gene>
    <name evidence="2" type="ORF">TTEB3V08_LOCUS8462</name>
</gene>
<dbReference type="AlphaFoldDB" id="A0A7R9NY91"/>
<protein>
    <submittedName>
        <fullName evidence="2">Uncharacterized protein</fullName>
    </submittedName>
</protein>
<organism evidence="2">
    <name type="scientific">Timema tahoe</name>
    <dbReference type="NCBI Taxonomy" id="61484"/>
    <lineage>
        <taxon>Eukaryota</taxon>
        <taxon>Metazoa</taxon>
        <taxon>Ecdysozoa</taxon>
        <taxon>Arthropoda</taxon>
        <taxon>Hexapoda</taxon>
        <taxon>Insecta</taxon>
        <taxon>Pterygota</taxon>
        <taxon>Neoptera</taxon>
        <taxon>Polyneoptera</taxon>
        <taxon>Phasmatodea</taxon>
        <taxon>Timematodea</taxon>
        <taxon>Timematoidea</taxon>
        <taxon>Timematidae</taxon>
        <taxon>Timema</taxon>
    </lineage>
</organism>
<name>A0A7R9NY91_9NEOP</name>
<evidence type="ECO:0000256" key="1">
    <source>
        <dbReference type="SAM" id="MobiDB-lite"/>
    </source>
</evidence>